<organism evidence="1 2">
    <name type="scientific">Streblomastix strix</name>
    <dbReference type="NCBI Taxonomy" id="222440"/>
    <lineage>
        <taxon>Eukaryota</taxon>
        <taxon>Metamonada</taxon>
        <taxon>Preaxostyla</taxon>
        <taxon>Oxymonadida</taxon>
        <taxon>Streblomastigidae</taxon>
        <taxon>Streblomastix</taxon>
    </lineage>
</organism>
<comment type="caution">
    <text evidence="1">The sequence shown here is derived from an EMBL/GenBank/DDBJ whole genome shotgun (WGS) entry which is preliminary data.</text>
</comment>
<dbReference type="EMBL" id="SNRW01036733">
    <property type="protein sequence ID" value="KAA6354195.1"/>
    <property type="molecule type" value="Genomic_DNA"/>
</dbReference>
<dbReference type="Proteomes" id="UP000324800">
    <property type="component" value="Unassembled WGS sequence"/>
</dbReference>
<name>A0A5J4T9U1_9EUKA</name>
<sequence length="143" mass="15770">MVKHGHPKCPHGIARVPIALSYPIKLVGLAFSQLSDPAPIFVFVAEASFVGTVALRSQALMNKFFPYYALFKVSIVVEQLAPVKSYQVSVPLARSRYIAPPSPEVLETAQLENVDALPIIDMLPDELLLNDVYIAPPFPFIHE</sequence>
<reference evidence="1 2" key="1">
    <citation type="submission" date="2019-03" db="EMBL/GenBank/DDBJ databases">
        <title>Single cell metagenomics reveals metabolic interactions within the superorganism composed of flagellate Streblomastix strix and complex community of Bacteroidetes bacteria on its surface.</title>
        <authorList>
            <person name="Treitli S.C."/>
            <person name="Kolisko M."/>
            <person name="Husnik F."/>
            <person name="Keeling P."/>
            <person name="Hampl V."/>
        </authorList>
    </citation>
    <scope>NUCLEOTIDE SEQUENCE [LARGE SCALE GENOMIC DNA]</scope>
    <source>
        <strain evidence="1">ST1C</strain>
    </source>
</reference>
<evidence type="ECO:0000313" key="1">
    <source>
        <dbReference type="EMBL" id="KAA6354195.1"/>
    </source>
</evidence>
<proteinExistence type="predicted"/>
<dbReference type="AlphaFoldDB" id="A0A5J4T9U1"/>
<accession>A0A5J4T9U1</accession>
<feature type="non-terminal residue" evidence="1">
    <location>
        <position position="143"/>
    </location>
</feature>
<evidence type="ECO:0000313" key="2">
    <source>
        <dbReference type="Proteomes" id="UP000324800"/>
    </source>
</evidence>
<gene>
    <name evidence="1" type="ORF">EZS28_050278</name>
</gene>
<protein>
    <submittedName>
        <fullName evidence="1">Uncharacterized protein</fullName>
    </submittedName>
</protein>